<evidence type="ECO:0000313" key="2">
    <source>
        <dbReference type="Proteomes" id="UP000289738"/>
    </source>
</evidence>
<protein>
    <submittedName>
        <fullName evidence="1">Uncharacterized protein</fullName>
    </submittedName>
</protein>
<accession>A0A445DCA6</accession>
<name>A0A445DCA6_ARAHY</name>
<comment type="caution">
    <text evidence="1">The sequence shown here is derived from an EMBL/GenBank/DDBJ whole genome shotgun (WGS) entry which is preliminary data.</text>
</comment>
<proteinExistence type="predicted"/>
<dbReference type="EMBL" id="SDMP01000004">
    <property type="protein sequence ID" value="RYR60783.1"/>
    <property type="molecule type" value="Genomic_DNA"/>
</dbReference>
<reference evidence="1 2" key="1">
    <citation type="submission" date="2019-01" db="EMBL/GenBank/DDBJ databases">
        <title>Sequencing of cultivated peanut Arachis hypogaea provides insights into genome evolution and oil improvement.</title>
        <authorList>
            <person name="Chen X."/>
        </authorList>
    </citation>
    <scope>NUCLEOTIDE SEQUENCE [LARGE SCALE GENOMIC DNA]</scope>
    <source>
        <strain evidence="2">cv. Fuhuasheng</strain>
        <tissue evidence="1">Leaves</tissue>
    </source>
</reference>
<dbReference type="AlphaFoldDB" id="A0A445DCA6"/>
<evidence type="ECO:0000313" key="1">
    <source>
        <dbReference type="EMBL" id="RYR60783.1"/>
    </source>
</evidence>
<sequence length="204" mass="23726">MTTILNPMMADHELKFERLARQVERIARIVDYDEGESHNARRNNEGFENVFQNENNVFNRKNPHIVLRGQNADEVELMKNEKDKHRNEQKLKSKLFTRKEKVAYVTIESLEEELDFKTEIDLAKLKQLPGNEKSNESKLKSKKKKYSFAISKSDQIFDVLLTDKQLIMSEGRTLLSVKDLKEKPYCKFHQGLNLGSNNGGTPEI</sequence>
<gene>
    <name evidence="1" type="ORF">Ahy_A04g017841</name>
</gene>
<keyword evidence="2" id="KW-1185">Reference proteome</keyword>
<organism evidence="1 2">
    <name type="scientific">Arachis hypogaea</name>
    <name type="common">Peanut</name>
    <dbReference type="NCBI Taxonomy" id="3818"/>
    <lineage>
        <taxon>Eukaryota</taxon>
        <taxon>Viridiplantae</taxon>
        <taxon>Streptophyta</taxon>
        <taxon>Embryophyta</taxon>
        <taxon>Tracheophyta</taxon>
        <taxon>Spermatophyta</taxon>
        <taxon>Magnoliopsida</taxon>
        <taxon>eudicotyledons</taxon>
        <taxon>Gunneridae</taxon>
        <taxon>Pentapetalae</taxon>
        <taxon>rosids</taxon>
        <taxon>fabids</taxon>
        <taxon>Fabales</taxon>
        <taxon>Fabaceae</taxon>
        <taxon>Papilionoideae</taxon>
        <taxon>50 kb inversion clade</taxon>
        <taxon>dalbergioids sensu lato</taxon>
        <taxon>Dalbergieae</taxon>
        <taxon>Pterocarpus clade</taxon>
        <taxon>Arachis</taxon>
    </lineage>
</organism>
<dbReference type="Proteomes" id="UP000289738">
    <property type="component" value="Chromosome A04"/>
</dbReference>